<feature type="region of interest" description="Disordered" evidence="4">
    <location>
        <begin position="821"/>
        <end position="852"/>
    </location>
</feature>
<dbReference type="PROSITE" id="PS00058">
    <property type="entry name" value="DNA_MISMATCH_REPAIR_1"/>
    <property type="match status" value="1"/>
</dbReference>
<evidence type="ECO:0000256" key="1">
    <source>
        <dbReference type="ARBA" id="ARBA00006082"/>
    </source>
</evidence>
<dbReference type="Gene3D" id="3.30.230.10">
    <property type="match status" value="1"/>
</dbReference>
<dbReference type="InterPro" id="IPR037198">
    <property type="entry name" value="MutL_C_sf"/>
</dbReference>
<dbReference type="CDD" id="cd03484">
    <property type="entry name" value="MutL_Trans_hPMS_2_like"/>
    <property type="match status" value="1"/>
</dbReference>
<evidence type="ECO:0000313" key="7">
    <source>
        <dbReference type="EMBL" id="KAF2430201.1"/>
    </source>
</evidence>
<dbReference type="SUPFAM" id="SSF54211">
    <property type="entry name" value="Ribosomal protein S5 domain 2-like"/>
    <property type="match status" value="1"/>
</dbReference>
<feature type="domain" description="MutL C-terminal dimerisation" evidence="5">
    <location>
        <begin position="867"/>
        <end position="1040"/>
    </location>
</feature>
<feature type="compositionally biased region" description="Low complexity" evidence="4">
    <location>
        <begin position="716"/>
        <end position="728"/>
    </location>
</feature>
<feature type="domain" description="DNA mismatch repair protein S5" evidence="6">
    <location>
        <begin position="217"/>
        <end position="361"/>
    </location>
</feature>
<evidence type="ECO:0000313" key="8">
    <source>
        <dbReference type="Proteomes" id="UP000800235"/>
    </source>
</evidence>
<dbReference type="GO" id="GO:0000710">
    <property type="term" value="P:meiotic mismatch repair"/>
    <property type="evidence" value="ECO:0007669"/>
    <property type="project" value="UniProtKB-ARBA"/>
</dbReference>
<dbReference type="InterPro" id="IPR042121">
    <property type="entry name" value="MutL_C_regsub"/>
</dbReference>
<evidence type="ECO:0000256" key="3">
    <source>
        <dbReference type="ARBA" id="ARBA00070941"/>
    </source>
</evidence>
<dbReference type="Gene3D" id="3.30.565.10">
    <property type="entry name" value="Histidine kinase-like ATPase, C-terminal domain"/>
    <property type="match status" value="1"/>
</dbReference>
<dbReference type="GO" id="GO:0016887">
    <property type="term" value="F:ATP hydrolysis activity"/>
    <property type="evidence" value="ECO:0007669"/>
    <property type="project" value="InterPro"/>
</dbReference>
<feature type="region of interest" description="Disordered" evidence="4">
    <location>
        <begin position="716"/>
        <end position="747"/>
    </location>
</feature>
<dbReference type="Proteomes" id="UP000800235">
    <property type="component" value="Unassembled WGS sequence"/>
</dbReference>
<dbReference type="OrthoDB" id="10263226at2759"/>
<dbReference type="InterPro" id="IPR013507">
    <property type="entry name" value="DNA_mismatch_S5_2-like"/>
</dbReference>
<dbReference type="InterPro" id="IPR014762">
    <property type="entry name" value="DNA_mismatch_repair_CS"/>
</dbReference>
<dbReference type="SUPFAM" id="SSF118116">
    <property type="entry name" value="DNA mismatch repair protein MutL"/>
    <property type="match status" value="1"/>
</dbReference>
<name>A0A9P4NR57_9PEZI</name>
<protein>
    <recommendedName>
        <fullName evidence="3">DNA mismatch repair protein PMS1</fullName>
    </recommendedName>
</protein>
<feature type="region of interest" description="Disordered" evidence="4">
    <location>
        <begin position="388"/>
        <end position="419"/>
    </location>
</feature>
<dbReference type="SMART" id="SM01340">
    <property type="entry name" value="DNA_mis_repair"/>
    <property type="match status" value="1"/>
</dbReference>
<evidence type="ECO:0000259" key="6">
    <source>
        <dbReference type="SMART" id="SM01340"/>
    </source>
</evidence>
<dbReference type="InterPro" id="IPR014790">
    <property type="entry name" value="MutL_C"/>
</dbReference>
<dbReference type="GO" id="GO:0005524">
    <property type="term" value="F:ATP binding"/>
    <property type="evidence" value="ECO:0007669"/>
    <property type="project" value="InterPro"/>
</dbReference>
<dbReference type="Gene3D" id="3.30.1370.100">
    <property type="entry name" value="MutL, C-terminal domain, regulatory subdomain"/>
    <property type="match status" value="1"/>
</dbReference>
<evidence type="ECO:0000256" key="2">
    <source>
        <dbReference type="ARBA" id="ARBA00022763"/>
    </source>
</evidence>
<dbReference type="AlphaFoldDB" id="A0A9P4NR57"/>
<dbReference type="InterPro" id="IPR002099">
    <property type="entry name" value="MutL/Mlh/PMS"/>
</dbReference>
<dbReference type="FunFam" id="3.30.565.10:FF:000014">
    <property type="entry name" value="Mismatch repair endonuclease pms1, putative"/>
    <property type="match status" value="1"/>
</dbReference>
<dbReference type="EMBL" id="MU007040">
    <property type="protein sequence ID" value="KAF2430201.1"/>
    <property type="molecule type" value="Genomic_DNA"/>
</dbReference>
<dbReference type="GO" id="GO:0140664">
    <property type="term" value="F:ATP-dependent DNA damage sensor activity"/>
    <property type="evidence" value="ECO:0007669"/>
    <property type="project" value="InterPro"/>
</dbReference>
<dbReference type="Pfam" id="PF01119">
    <property type="entry name" value="DNA_mis_repair"/>
    <property type="match status" value="1"/>
</dbReference>
<comment type="similarity">
    <text evidence="1">Belongs to the DNA mismatch repair MutL/HexB family.</text>
</comment>
<dbReference type="FunFam" id="3.30.230.10:FF:000120">
    <property type="entry name" value="Mismatch repair endonuclease PMS2"/>
    <property type="match status" value="1"/>
</dbReference>
<dbReference type="Pfam" id="PF08676">
    <property type="entry name" value="MutL_C"/>
    <property type="match status" value="1"/>
</dbReference>
<dbReference type="GO" id="GO:0030983">
    <property type="term" value="F:mismatched DNA binding"/>
    <property type="evidence" value="ECO:0007669"/>
    <property type="project" value="InterPro"/>
</dbReference>
<dbReference type="InterPro" id="IPR014721">
    <property type="entry name" value="Ribsml_uS5_D2-typ_fold_subgr"/>
</dbReference>
<feature type="region of interest" description="Disordered" evidence="4">
    <location>
        <begin position="558"/>
        <end position="595"/>
    </location>
</feature>
<evidence type="ECO:0000259" key="5">
    <source>
        <dbReference type="SMART" id="SM00853"/>
    </source>
</evidence>
<dbReference type="PANTHER" id="PTHR10073:SF52">
    <property type="entry name" value="MISMATCH REPAIR ENDONUCLEASE PMS2"/>
    <property type="match status" value="1"/>
</dbReference>
<dbReference type="SMART" id="SM00853">
    <property type="entry name" value="MutL_C"/>
    <property type="match status" value="1"/>
</dbReference>
<dbReference type="InterPro" id="IPR038973">
    <property type="entry name" value="MutL/Mlh/Pms-like"/>
</dbReference>
<dbReference type="PANTHER" id="PTHR10073">
    <property type="entry name" value="DNA MISMATCH REPAIR PROTEIN MLH, PMS, MUTL"/>
    <property type="match status" value="1"/>
</dbReference>
<dbReference type="SUPFAM" id="SSF55874">
    <property type="entry name" value="ATPase domain of HSP90 chaperone/DNA topoisomerase II/histidine kinase"/>
    <property type="match status" value="1"/>
</dbReference>
<keyword evidence="2" id="KW-0227">DNA damage</keyword>
<dbReference type="InterPro" id="IPR036890">
    <property type="entry name" value="HATPase_C_sf"/>
</dbReference>
<comment type="caution">
    <text evidence="7">The sequence shown here is derived from an EMBL/GenBank/DDBJ whole genome shotgun (WGS) entry which is preliminary data.</text>
</comment>
<organism evidence="7 8">
    <name type="scientific">Tothia fuscella</name>
    <dbReference type="NCBI Taxonomy" id="1048955"/>
    <lineage>
        <taxon>Eukaryota</taxon>
        <taxon>Fungi</taxon>
        <taxon>Dikarya</taxon>
        <taxon>Ascomycota</taxon>
        <taxon>Pezizomycotina</taxon>
        <taxon>Dothideomycetes</taxon>
        <taxon>Pleosporomycetidae</taxon>
        <taxon>Venturiales</taxon>
        <taxon>Cylindrosympodiaceae</taxon>
        <taxon>Tothia</taxon>
    </lineage>
</organism>
<dbReference type="GO" id="GO:0032389">
    <property type="term" value="C:MutLalpha complex"/>
    <property type="evidence" value="ECO:0007669"/>
    <property type="project" value="TreeGrafter"/>
</dbReference>
<proteinExistence type="inferred from homology"/>
<feature type="compositionally biased region" description="Acidic residues" evidence="4">
    <location>
        <begin position="406"/>
        <end position="419"/>
    </location>
</feature>
<dbReference type="Pfam" id="PF13589">
    <property type="entry name" value="HATPase_c_3"/>
    <property type="match status" value="1"/>
</dbReference>
<gene>
    <name evidence="7" type="ORF">EJ08DRAFT_649765</name>
</gene>
<dbReference type="InterPro" id="IPR020568">
    <property type="entry name" value="Ribosomal_Su5_D2-typ_SF"/>
</dbReference>
<dbReference type="FunFam" id="3.30.1370.100:FF:000001">
    <property type="entry name" value="Mismatch repair endonuclease pms1, putative"/>
    <property type="match status" value="1"/>
</dbReference>
<evidence type="ECO:0000256" key="4">
    <source>
        <dbReference type="SAM" id="MobiDB-lite"/>
    </source>
</evidence>
<dbReference type="NCBIfam" id="TIGR00585">
    <property type="entry name" value="mutl"/>
    <property type="match status" value="1"/>
</dbReference>
<dbReference type="InterPro" id="IPR042120">
    <property type="entry name" value="MutL_C_dimsub"/>
</dbReference>
<dbReference type="Gene3D" id="3.30.1540.20">
    <property type="entry name" value="MutL, C-terminal domain, dimerisation subdomain"/>
    <property type="match status" value="1"/>
</dbReference>
<dbReference type="CDD" id="cd16926">
    <property type="entry name" value="HATPase_MutL-MLH-PMS-like"/>
    <property type="match status" value="1"/>
</dbReference>
<keyword evidence="8" id="KW-1185">Reference proteome</keyword>
<sequence length="1128" mass="122855">MATIKAIEGASVHQIQSGQVIVDLCSVVKELVENSLDAGATSIDIRFKNNGLDSIEVQDNGSGISPTDYTTIALKHYTSKLSSYSDLSSLTTFGFRGEALSSLCALSTFHIITAKAEDGSKGTKLEFETSGELRSQNVVAAQRGTTVCVEGIFGNLPVRRRELVKNVKREYGKVLGLLNAYACISVGVRFSVSNQPAKGKKVVVFSTKANPTTRENIANVYGAKTLLALLPLDMELHMQPALASTQSARNWSTQVDTNSTAQPIHLEGHISRPVVGEGRQTPDRQMFFVNSRPCALPQVAKAINEVYKSYNVTQSPFIFANLKMDTGAYDVNVSPDKRTILLHDQNALLEALKTGLGELFEKHDQSVPQASVVGNRKLPSYKPLRVSREASGGAVKAVEKDQDKENADDEGDEEASDNEIDASMLQSSVAPENPGAAIRKFVDQDTETPEDIRKTALAAAAAKKRRETAKAAEAAKCDGAVDVPAETDGLPVAVNSYLPKPVQDFNTRLGVQMAEPRKLSSALIGDSNSSTQEPPPVPQFITGIALLEVNAEGAKLGVPQAAKKHARREEEAEEEEAEPEDKIPSVTNTPQKSAPGIVQNAFDRMRSKRPSPDTATVTIGNQTTVTTLGQTPDSAFKRRRVMTPKLDYTNGKKLTQPSPLFARSLRGFAAPGSQMAQEADDEIEEDEVDATPVPAALRRVSNRTAALPTSSLKTDTSILDIDSPSSSPEKNPAVFLASDDPSDDEYMDPAEKKAREEAKVEKLIRLAEEKATRPSSDNVKRANTAMRSKTRKDSTLTLVQYVKTDVQRIEKSLGSLTTALQRADELSNPDPTATEHTAIENGEPEESSAESRLSLTVSKSDFSFMRIIGQFNLGFILALRPSSETNSSTNTNTNSKLQTQTQDELFIIDQHASDEKYNFERLYAETIVRNQRLVRPLPLDLTAVEEEIVIEHLDTLEKNGFILEVDESGDVEVGKRCRVISLPMSKETTFSVKDLEELIALLADGGGSAVGGKYVPRPSKVRSMFAMRACRSSIMIGKSLSKKQMGGVVRHMGEIDRPWNCPHGRPTMRHLFCVGGWEGWDEGDLKTDWSSYCRADGDGDVVYDGIEEDDGVDGGGGLDPKEWLFTQK</sequence>
<accession>A0A9P4NR57</accession>
<reference evidence="7" key="1">
    <citation type="journal article" date="2020" name="Stud. Mycol.">
        <title>101 Dothideomycetes genomes: a test case for predicting lifestyles and emergence of pathogens.</title>
        <authorList>
            <person name="Haridas S."/>
            <person name="Albert R."/>
            <person name="Binder M."/>
            <person name="Bloem J."/>
            <person name="Labutti K."/>
            <person name="Salamov A."/>
            <person name="Andreopoulos B."/>
            <person name="Baker S."/>
            <person name="Barry K."/>
            <person name="Bills G."/>
            <person name="Bluhm B."/>
            <person name="Cannon C."/>
            <person name="Castanera R."/>
            <person name="Culley D."/>
            <person name="Daum C."/>
            <person name="Ezra D."/>
            <person name="Gonzalez J."/>
            <person name="Henrissat B."/>
            <person name="Kuo A."/>
            <person name="Liang C."/>
            <person name="Lipzen A."/>
            <person name="Lutzoni F."/>
            <person name="Magnuson J."/>
            <person name="Mondo S."/>
            <person name="Nolan M."/>
            <person name="Ohm R."/>
            <person name="Pangilinan J."/>
            <person name="Park H.-J."/>
            <person name="Ramirez L."/>
            <person name="Alfaro M."/>
            <person name="Sun H."/>
            <person name="Tritt A."/>
            <person name="Yoshinaga Y."/>
            <person name="Zwiers L.-H."/>
            <person name="Turgeon B."/>
            <person name="Goodwin S."/>
            <person name="Spatafora J."/>
            <person name="Crous P."/>
            <person name="Grigoriev I."/>
        </authorList>
    </citation>
    <scope>NUCLEOTIDE SEQUENCE</scope>
    <source>
        <strain evidence="7">CBS 130266</strain>
    </source>
</reference>